<evidence type="ECO:0000256" key="20">
    <source>
        <dbReference type="ARBA" id="ARBA00023268"/>
    </source>
</evidence>
<evidence type="ECO:0000256" key="16">
    <source>
        <dbReference type="ARBA" id="ARBA00022777"/>
    </source>
</evidence>
<evidence type="ECO:0000256" key="5">
    <source>
        <dbReference type="ARBA" id="ARBA00004763"/>
    </source>
</evidence>
<comment type="pathway">
    <text evidence="7">Cofactor biosynthesis; tetrahydrofolate biosynthesis; 2-amino-4-hydroxy-6-hydroxymethyl-7,8-dihydropteridine diphosphate from 7,8-dihydroneopterin triphosphate: step 4/4.</text>
</comment>
<dbReference type="Pfam" id="PF00809">
    <property type="entry name" value="Pterin_bind"/>
    <property type="match status" value="1"/>
</dbReference>
<evidence type="ECO:0000259" key="26">
    <source>
        <dbReference type="PROSITE" id="PS50972"/>
    </source>
</evidence>
<evidence type="ECO:0000256" key="7">
    <source>
        <dbReference type="ARBA" id="ARBA00005051"/>
    </source>
</evidence>
<dbReference type="PROSITE" id="PS00794">
    <property type="entry name" value="HPPK"/>
    <property type="match status" value="1"/>
</dbReference>
<keyword evidence="13" id="KW-0808">Transferase</keyword>
<dbReference type="InterPro" id="IPR006390">
    <property type="entry name" value="DHP_synth_dom"/>
</dbReference>
<dbReference type="GO" id="GO:0005740">
    <property type="term" value="C:mitochondrial envelope"/>
    <property type="evidence" value="ECO:0007669"/>
    <property type="project" value="TreeGrafter"/>
</dbReference>
<evidence type="ECO:0000256" key="6">
    <source>
        <dbReference type="ARBA" id="ARBA00005013"/>
    </source>
</evidence>
<dbReference type="EC" id="4.1.2.25" evidence="11"/>
<comment type="similarity">
    <text evidence="9">In the C-terminal section; belongs to the DHPS family.</text>
</comment>
<dbReference type="InterPro" id="IPR000489">
    <property type="entry name" value="Pterin-binding_dom"/>
</dbReference>
<evidence type="ECO:0000256" key="9">
    <source>
        <dbReference type="ARBA" id="ARBA00009951"/>
    </source>
</evidence>
<evidence type="ECO:0000256" key="1">
    <source>
        <dbReference type="ARBA" id="ARBA00000012"/>
    </source>
</evidence>
<evidence type="ECO:0000256" key="4">
    <source>
        <dbReference type="ARBA" id="ARBA00001946"/>
    </source>
</evidence>
<evidence type="ECO:0000256" key="15">
    <source>
        <dbReference type="ARBA" id="ARBA00022741"/>
    </source>
</evidence>
<dbReference type="EC" id="2.5.1.15" evidence="10"/>
<dbReference type="SUPFAM" id="SSF55083">
    <property type="entry name" value="6-hydroxymethyl-7,8-dihydropterin pyrophosphokinase, HPPK"/>
    <property type="match status" value="1"/>
</dbReference>
<evidence type="ECO:0000256" key="24">
    <source>
        <dbReference type="ARBA" id="ARBA00068111"/>
    </source>
</evidence>
<dbReference type="InterPro" id="IPR011005">
    <property type="entry name" value="Dihydropteroate_synth-like_sf"/>
</dbReference>
<dbReference type="GO" id="GO:0016301">
    <property type="term" value="F:kinase activity"/>
    <property type="evidence" value="ECO:0007669"/>
    <property type="project" value="UniProtKB-KW"/>
</dbReference>
<dbReference type="CDD" id="cd00739">
    <property type="entry name" value="DHPS"/>
    <property type="match status" value="1"/>
</dbReference>
<dbReference type="GO" id="GO:0046872">
    <property type="term" value="F:metal ion binding"/>
    <property type="evidence" value="ECO:0007669"/>
    <property type="project" value="UniProtKB-KW"/>
</dbReference>
<comment type="similarity">
    <text evidence="22">In the central section; belongs to the HPPK family.</text>
</comment>
<dbReference type="SUPFAM" id="SSF51717">
    <property type="entry name" value="Dihydropteroate synthetase-like"/>
    <property type="match status" value="1"/>
</dbReference>
<evidence type="ECO:0000256" key="14">
    <source>
        <dbReference type="ARBA" id="ARBA00022723"/>
    </source>
</evidence>
<dbReference type="GO" id="GO:0005524">
    <property type="term" value="F:ATP binding"/>
    <property type="evidence" value="ECO:0007669"/>
    <property type="project" value="UniProtKB-KW"/>
</dbReference>
<evidence type="ECO:0000256" key="11">
    <source>
        <dbReference type="ARBA" id="ARBA00013043"/>
    </source>
</evidence>
<evidence type="ECO:0000256" key="21">
    <source>
        <dbReference type="ARBA" id="ARBA00058009"/>
    </source>
</evidence>
<evidence type="ECO:0000256" key="8">
    <source>
        <dbReference type="ARBA" id="ARBA00009640"/>
    </source>
</evidence>
<dbReference type="InterPro" id="IPR000550">
    <property type="entry name" value="Hppk"/>
</dbReference>
<dbReference type="Gene3D" id="3.20.20.20">
    <property type="entry name" value="Dihydropteroate synthase-like"/>
    <property type="match status" value="1"/>
</dbReference>
<dbReference type="CDD" id="cd00483">
    <property type="entry name" value="HPPK"/>
    <property type="match status" value="1"/>
</dbReference>
<comment type="cofactor">
    <cofactor evidence="4">
        <name>Mg(2+)</name>
        <dbReference type="ChEBI" id="CHEBI:18420"/>
    </cofactor>
</comment>
<evidence type="ECO:0000313" key="28">
    <source>
        <dbReference type="Proteomes" id="UP001175353"/>
    </source>
</evidence>
<comment type="catalytic activity">
    <reaction evidence="2">
        <text>6-hydroxymethyl-7,8-dihydropterin + ATP = (7,8-dihydropterin-6-yl)methyl diphosphate + AMP + H(+)</text>
        <dbReference type="Rhea" id="RHEA:11412"/>
        <dbReference type="ChEBI" id="CHEBI:15378"/>
        <dbReference type="ChEBI" id="CHEBI:30616"/>
        <dbReference type="ChEBI" id="CHEBI:44841"/>
        <dbReference type="ChEBI" id="CHEBI:72950"/>
        <dbReference type="ChEBI" id="CHEBI:456215"/>
        <dbReference type="EC" id="2.7.6.3"/>
    </reaction>
</comment>
<evidence type="ECO:0000256" key="12">
    <source>
        <dbReference type="ARBA" id="ARBA00013253"/>
    </source>
</evidence>
<sequence>MPLADAVLHTAIHTAPNSLRSAFYFACVSAFEAFRIFEHVRQVFFQNIGYSTPPGRRNIPNLPGANRWSRSLKVYRPSAEAPLSRPWLSLDSPRFLIGKHCAVNFGDDRHHAQALLALTVRVEGHVKSAVYNAESTMSGTSALEVCDKEEDPNQSLMRNMSSAIITGLRGKRFRSANECVMESEANVLRFLQKSPLSALIEFHCVLLELSCDGYERTSHSRLLNPDGTPMYPLDTTMLSSTPVSEAESGSGTVLPSITTGVTLLLSDHTSKTVTSPNRSSDVMSTLSFETTDATVLYHIAEAKLGIKTLGVPNGHDRSDESTLGRASDVPNIIQELEQFCETANERGLKCCLSAVAHLRTRLPRTARNASLRSNVISLASIWTTKEETPPQVQLELAPYGFHPSRPTVRLRITSLPSMSVTTQQDSKPRSITTRSLYVDISPPRPDQHAGGSPILHTNSPLAEDILRVVETVYRVIDRLSNGVTFAEQASVPARLSEAIFRVLRTETCPGEVTKVVVQLDEAPVVEHPPLSTISHPTVDSSTSAGLRPNGDLQTNAGNLPRGIARTDGDSLTSTAVTPVETDWWASNGMSLMSPTQFKAALASVQPGHLEGIGGRGVSLLKSGEIAINAEPALKFPELLDAAGLSALKIQVTWSPVNAFGALGFNAERIEDMCQMSAKNYAGRGFDTLRTLVDELIGSLPQEPHVHLVALIGRSSNNTPSVAPYTTGGLAKVSIAASERSSTKDLPVKLMLPRVYGFVVPERPTKSFVEVTLTGRLLYRPDLTGTVGIDVAAANSVKAVIESAAPIFSALGSAALDDHLAGRVANSLLHAEALFPHGIRLESVDVKIRTAEGAAPNAGTASVSEARVTRSRGSEGPPPPSLPPGIDNFDLQAETIPTGSQSHQEEAEDANDSTEPSGEAVSQRDTPPSGEWKEVIVPAGVKIRIPPILSSSNLTKRSGLSKVGCVVLQSTLGSDAKPTLSPHAIQQRIQSSLDAESGDGLEYLHNVAVAVCKGLPSATTVNLVYESSPTSTSRRMQPMRSSFEGFPDVSITTHAGADQAGPDSEGSTAKLVLRQLLRTTGSTQDLPKSYKVGVFINGSFTLSGSDHGVKRTHSLAGMTRALKDTQDSMATHLDPSRSSDALVTRAAGAIAHMTTLLPLNLHVQRVIVRIEELRLMRGAVSRVVLGSGAWEAAGSSLAESGRVFVAFGSNVGDRLRSIETACNAIDREPDMRVVRTSSLYETEPMYVHDQEPFLNGVCEINTTLRPMDLLDKLQAIEHDMGRVKTVDKGPRSIDLDLLLYQSELLTTDRLTVPHALMWEREFVLRPLRDVLANRSQGALNPRSLDEGLKQVEHKPLNMFSQVPLGPESAVIRANDPRRPTRVMSILNVTPDSFSDGGNNDPTEDEALKATILSHIASGATIIDVGGQSSRPNAPDITVDEELARILPAIAAIKSLPEAAHIAISIDTYRAAVASAAVEAGAHIINDVSAGTLDPDMLSTIARLGCTYVMMHMRGTPATMQDPENLAYPFGLIHTICAELRARLDAAQAAGIRRWRIILDPGIGFAKTPEQNVEILRELPALVGYRGLENIPWMVGSSRKGFIGKITGVEVAKERSWGTAATVTAAVHGGASVVRVHDVGEMAQVVKMADAMYRV</sequence>
<keyword evidence="14" id="KW-0479">Metal-binding</keyword>
<dbReference type="PROSITE" id="PS50972">
    <property type="entry name" value="PTERIN_BINDING"/>
    <property type="match status" value="1"/>
</dbReference>
<proteinExistence type="inferred from homology"/>
<organism evidence="27 28">
    <name type="scientific">Friedmanniomyces endolithicus</name>
    <dbReference type="NCBI Taxonomy" id="329885"/>
    <lineage>
        <taxon>Eukaryota</taxon>
        <taxon>Fungi</taxon>
        <taxon>Dikarya</taxon>
        <taxon>Ascomycota</taxon>
        <taxon>Pezizomycotina</taxon>
        <taxon>Dothideomycetes</taxon>
        <taxon>Dothideomycetidae</taxon>
        <taxon>Mycosphaerellales</taxon>
        <taxon>Teratosphaeriaceae</taxon>
        <taxon>Friedmanniomyces</taxon>
    </lineage>
</organism>
<dbReference type="GO" id="GO:0003848">
    <property type="term" value="F:2-amino-4-hydroxy-6-hydroxymethyldihydropteridine diphosphokinase activity"/>
    <property type="evidence" value="ECO:0007669"/>
    <property type="project" value="UniProtKB-EC"/>
</dbReference>
<feature type="compositionally biased region" description="Polar residues" evidence="25">
    <location>
        <begin position="531"/>
        <end position="544"/>
    </location>
</feature>
<evidence type="ECO:0000256" key="23">
    <source>
        <dbReference type="ARBA" id="ARBA00067568"/>
    </source>
</evidence>
<keyword evidence="17" id="KW-0067">ATP-binding</keyword>
<dbReference type="NCBIfam" id="TIGR01498">
    <property type="entry name" value="folK"/>
    <property type="match status" value="1"/>
</dbReference>
<evidence type="ECO:0000313" key="27">
    <source>
        <dbReference type="EMBL" id="KAK0975053.1"/>
    </source>
</evidence>
<dbReference type="EC" id="2.7.6.3" evidence="12"/>
<comment type="pathway">
    <text evidence="5">Cofactor biosynthesis; tetrahydrofolate biosynthesis; 7,8-dihydrofolate from 2-amino-4-hydroxy-6-hydroxymethyl-7,8-dihydropteridine diphosphate and 4-aminobenzoate: step 1/2.</text>
</comment>
<dbReference type="InterPro" id="IPR045031">
    <property type="entry name" value="DHP_synth-like"/>
</dbReference>
<evidence type="ECO:0000256" key="18">
    <source>
        <dbReference type="ARBA" id="ARBA00022842"/>
    </source>
</evidence>
<dbReference type="FunFam" id="3.20.20.20:FF:000006">
    <property type="entry name" value="Dihydropteroate synthase"/>
    <property type="match status" value="1"/>
</dbReference>
<gene>
    <name evidence="27" type="primary">FOL1_2</name>
    <name evidence="27" type="ORF">LTR91_014187</name>
</gene>
<comment type="pathway">
    <text evidence="6">Cofactor biosynthesis; tetrahydrofolate biosynthesis; 2-amino-4-hydroxy-6-hydroxymethyl-7,8-dihydropteridine diphosphate from 7,8-dihydroneopterin triphosphate: step 3/4.</text>
</comment>
<keyword evidence="20" id="KW-0511">Multifunctional enzyme</keyword>
<evidence type="ECO:0000256" key="22">
    <source>
        <dbReference type="ARBA" id="ARBA00061548"/>
    </source>
</evidence>
<evidence type="ECO:0000256" key="13">
    <source>
        <dbReference type="ARBA" id="ARBA00022679"/>
    </source>
</evidence>
<dbReference type="GO" id="GO:0046654">
    <property type="term" value="P:tetrahydrofolate biosynthetic process"/>
    <property type="evidence" value="ECO:0007669"/>
    <property type="project" value="TreeGrafter"/>
</dbReference>
<protein>
    <recommendedName>
        <fullName evidence="23">Folic acid synthesis protein FOL1</fullName>
        <ecNumber evidence="10">2.5.1.15</ecNumber>
        <ecNumber evidence="12">2.7.6.3</ecNumber>
        <ecNumber evidence="11">4.1.2.25</ecNumber>
    </recommendedName>
    <alternativeName>
        <fullName evidence="24">Folic acid synthesis protein fol1</fullName>
    </alternativeName>
</protein>
<keyword evidence="19" id="KW-0289">Folate biosynthesis</keyword>
<evidence type="ECO:0000256" key="2">
    <source>
        <dbReference type="ARBA" id="ARBA00000198"/>
    </source>
</evidence>
<reference evidence="27" key="1">
    <citation type="submission" date="2023-06" db="EMBL/GenBank/DDBJ databases">
        <title>Black Yeasts Isolated from many extreme environments.</title>
        <authorList>
            <person name="Coleine C."/>
            <person name="Stajich J.E."/>
            <person name="Selbmann L."/>
        </authorList>
    </citation>
    <scope>NUCLEOTIDE SEQUENCE</scope>
    <source>
        <strain evidence="27">CCFEE 5200</strain>
    </source>
</reference>
<keyword evidence="28" id="KW-1185">Reference proteome</keyword>
<evidence type="ECO:0000256" key="17">
    <source>
        <dbReference type="ARBA" id="ARBA00022840"/>
    </source>
</evidence>
<dbReference type="EMBL" id="JAUJLE010000149">
    <property type="protein sequence ID" value="KAK0975053.1"/>
    <property type="molecule type" value="Genomic_DNA"/>
</dbReference>
<dbReference type="Gene3D" id="3.30.70.560">
    <property type="entry name" value="7,8-Dihydro-6-hydroxymethylpterin-pyrophosphokinase HPPK"/>
    <property type="match status" value="1"/>
</dbReference>
<name>A0AAN6KCB1_9PEZI</name>
<feature type="region of interest" description="Disordered" evidence="25">
    <location>
        <begin position="853"/>
        <end position="931"/>
    </location>
</feature>
<feature type="region of interest" description="Disordered" evidence="25">
    <location>
        <begin position="527"/>
        <end position="558"/>
    </location>
</feature>
<dbReference type="PANTHER" id="PTHR20941:SF1">
    <property type="entry name" value="FOLIC ACID SYNTHESIS PROTEIN FOL1"/>
    <property type="match status" value="1"/>
</dbReference>
<keyword evidence="18" id="KW-0460">Magnesium</keyword>
<dbReference type="NCBIfam" id="TIGR01496">
    <property type="entry name" value="DHPS"/>
    <property type="match status" value="1"/>
</dbReference>
<keyword evidence="16" id="KW-0418">Kinase</keyword>
<dbReference type="Proteomes" id="UP001175353">
    <property type="component" value="Unassembled WGS sequence"/>
</dbReference>
<evidence type="ECO:0000256" key="3">
    <source>
        <dbReference type="ARBA" id="ARBA00001353"/>
    </source>
</evidence>
<dbReference type="GO" id="GO:0004150">
    <property type="term" value="F:dihydroneopterin aldolase activity"/>
    <property type="evidence" value="ECO:0007669"/>
    <property type="project" value="UniProtKB-EC"/>
</dbReference>
<feature type="domain" description="Pterin-binding" evidence="26">
    <location>
        <begin position="1379"/>
        <end position="1645"/>
    </location>
</feature>
<comment type="similarity">
    <text evidence="8">In the N-terminal section; belongs to the DHNA family.</text>
</comment>
<evidence type="ECO:0000256" key="19">
    <source>
        <dbReference type="ARBA" id="ARBA00022909"/>
    </source>
</evidence>
<evidence type="ECO:0000256" key="25">
    <source>
        <dbReference type="SAM" id="MobiDB-lite"/>
    </source>
</evidence>
<comment type="catalytic activity">
    <reaction evidence="3">
        <text>7,8-dihydroneopterin = 6-hydroxymethyl-7,8-dihydropterin + glycolaldehyde</text>
        <dbReference type="Rhea" id="RHEA:10540"/>
        <dbReference type="ChEBI" id="CHEBI:17001"/>
        <dbReference type="ChEBI" id="CHEBI:17071"/>
        <dbReference type="ChEBI" id="CHEBI:44841"/>
        <dbReference type="EC" id="4.1.2.25"/>
    </reaction>
</comment>
<evidence type="ECO:0000256" key="10">
    <source>
        <dbReference type="ARBA" id="ARBA00012458"/>
    </source>
</evidence>
<keyword evidence="15" id="KW-0547">Nucleotide-binding</keyword>
<comment type="caution">
    <text evidence="27">The sequence shown here is derived from an EMBL/GenBank/DDBJ whole genome shotgun (WGS) entry which is preliminary data.</text>
</comment>
<comment type="function">
    <text evidence="21">Catalyzes three sequential steps of tetrahydrofolate biosynthesis.</text>
</comment>
<dbReference type="InterPro" id="IPR035907">
    <property type="entry name" value="Hppk_sf"/>
</dbReference>
<dbReference type="Pfam" id="PF01288">
    <property type="entry name" value="HPPK"/>
    <property type="match status" value="1"/>
</dbReference>
<dbReference type="PANTHER" id="PTHR20941">
    <property type="entry name" value="FOLATE SYNTHESIS PROTEINS"/>
    <property type="match status" value="1"/>
</dbReference>
<accession>A0AAN6KCB1</accession>
<dbReference type="PROSITE" id="PS00793">
    <property type="entry name" value="DHPS_2"/>
    <property type="match status" value="1"/>
</dbReference>
<dbReference type="GO" id="GO:0046656">
    <property type="term" value="P:folic acid biosynthetic process"/>
    <property type="evidence" value="ECO:0007669"/>
    <property type="project" value="UniProtKB-KW"/>
</dbReference>
<dbReference type="GO" id="GO:0004156">
    <property type="term" value="F:dihydropteroate synthase activity"/>
    <property type="evidence" value="ECO:0007669"/>
    <property type="project" value="UniProtKB-EC"/>
</dbReference>
<comment type="catalytic activity">
    <reaction evidence="1">
        <text>(7,8-dihydropterin-6-yl)methyl diphosphate + 4-aminobenzoate = 7,8-dihydropteroate + diphosphate</text>
        <dbReference type="Rhea" id="RHEA:19949"/>
        <dbReference type="ChEBI" id="CHEBI:17836"/>
        <dbReference type="ChEBI" id="CHEBI:17839"/>
        <dbReference type="ChEBI" id="CHEBI:33019"/>
        <dbReference type="ChEBI" id="CHEBI:72950"/>
        <dbReference type="EC" id="2.5.1.15"/>
    </reaction>
</comment>